<dbReference type="InterPro" id="IPR032675">
    <property type="entry name" value="LRR_dom_sf"/>
</dbReference>
<feature type="non-terminal residue" evidence="5">
    <location>
        <position position="1"/>
    </location>
</feature>
<evidence type="ECO:0000313" key="6">
    <source>
        <dbReference type="Proteomes" id="UP000681720"/>
    </source>
</evidence>
<organism evidence="5 6">
    <name type="scientific">Rotaria magnacalcarata</name>
    <dbReference type="NCBI Taxonomy" id="392030"/>
    <lineage>
        <taxon>Eukaryota</taxon>
        <taxon>Metazoa</taxon>
        <taxon>Spiralia</taxon>
        <taxon>Gnathifera</taxon>
        <taxon>Rotifera</taxon>
        <taxon>Eurotatoria</taxon>
        <taxon>Bdelloidea</taxon>
        <taxon>Philodinida</taxon>
        <taxon>Philodinidae</taxon>
        <taxon>Rotaria</taxon>
    </lineage>
</organism>
<keyword evidence="1" id="KW-0433">Leucine-rich repeat</keyword>
<keyword evidence="2" id="KW-0732">Signal</keyword>
<evidence type="ECO:0000313" key="5">
    <source>
        <dbReference type="EMBL" id="CAF5175839.1"/>
    </source>
</evidence>
<evidence type="ECO:0000256" key="3">
    <source>
        <dbReference type="ARBA" id="ARBA00022737"/>
    </source>
</evidence>
<dbReference type="SUPFAM" id="SSF52058">
    <property type="entry name" value="L domain-like"/>
    <property type="match status" value="2"/>
</dbReference>
<dbReference type="InterPro" id="IPR000483">
    <property type="entry name" value="Cys-rich_flank_reg_C"/>
</dbReference>
<comment type="caution">
    <text evidence="5">The sequence shown here is derived from an EMBL/GenBank/DDBJ whole genome shotgun (WGS) entry which is preliminary data.</text>
</comment>
<dbReference type="PANTHER" id="PTHR24369">
    <property type="entry name" value="ANTIGEN BSP, PUTATIVE-RELATED"/>
    <property type="match status" value="1"/>
</dbReference>
<evidence type="ECO:0000259" key="4">
    <source>
        <dbReference type="SMART" id="SM00082"/>
    </source>
</evidence>
<dbReference type="Pfam" id="PF00560">
    <property type="entry name" value="LRR_1"/>
    <property type="match status" value="1"/>
</dbReference>
<dbReference type="Pfam" id="PF13855">
    <property type="entry name" value="LRR_8"/>
    <property type="match status" value="2"/>
</dbReference>
<dbReference type="Proteomes" id="UP000681720">
    <property type="component" value="Unassembled WGS sequence"/>
</dbReference>
<keyword evidence="3" id="KW-0677">Repeat</keyword>
<dbReference type="AlphaFoldDB" id="A0A8S3H9D2"/>
<evidence type="ECO:0000256" key="2">
    <source>
        <dbReference type="ARBA" id="ARBA00022729"/>
    </source>
</evidence>
<proteinExistence type="predicted"/>
<name>A0A8S3H9D2_9BILA</name>
<dbReference type="PANTHER" id="PTHR24369:SF210">
    <property type="entry name" value="CHAOPTIN-RELATED"/>
    <property type="match status" value="1"/>
</dbReference>
<dbReference type="InterPro" id="IPR050541">
    <property type="entry name" value="LRR_TM_domain-containing"/>
</dbReference>
<dbReference type="SMART" id="SM00082">
    <property type="entry name" value="LRRCT"/>
    <property type="match status" value="1"/>
</dbReference>
<reference evidence="5" key="1">
    <citation type="submission" date="2021-02" db="EMBL/GenBank/DDBJ databases">
        <authorList>
            <person name="Nowell W R."/>
        </authorList>
    </citation>
    <scope>NUCLEOTIDE SEQUENCE</scope>
</reference>
<dbReference type="PROSITE" id="PS51450">
    <property type="entry name" value="LRR"/>
    <property type="match status" value="3"/>
</dbReference>
<gene>
    <name evidence="5" type="ORF">GIL414_LOCUS67648</name>
</gene>
<dbReference type="SMART" id="SM00365">
    <property type="entry name" value="LRR_SD22"/>
    <property type="match status" value="3"/>
</dbReference>
<feature type="domain" description="LRRCT" evidence="4">
    <location>
        <begin position="36"/>
        <end position="85"/>
    </location>
</feature>
<dbReference type="InterPro" id="IPR001611">
    <property type="entry name" value="Leu-rich_rpt"/>
</dbReference>
<evidence type="ECO:0000256" key="1">
    <source>
        <dbReference type="ARBA" id="ARBA00022614"/>
    </source>
</evidence>
<protein>
    <recommendedName>
        <fullName evidence="4">LRRCT domain-containing protein</fullName>
    </recommendedName>
</protein>
<dbReference type="InterPro" id="IPR003591">
    <property type="entry name" value="Leu-rich_rpt_typical-subtyp"/>
</dbReference>
<sequence length="256" mass="29165">MDALKTLSLHDNRIKCIAPGSFDRLRSLSALDLLSNPFVCNCRMHWLKSWLKQSNIVTGYPKCMSPTKLRNIPIVNLTDDDFVCNPAEIDTCDVSYPNHCPQNCSCYNHIVRCSHAHLKQIPYDQMPLDTEELYLDANDITEIPSELTNRLVYLIRIDLSYNKLRSIPANIFSNLTRLETLILSYNKIRCLESTSFNDLKNLRILSLHGNEISTIPDGSFNDLTSLSHVALGGNPLYCDCHLGWLSSWIKTDYVEP</sequence>
<dbReference type="Gene3D" id="3.80.10.10">
    <property type="entry name" value="Ribonuclease Inhibitor"/>
    <property type="match status" value="2"/>
</dbReference>
<accession>A0A8S3H9D2</accession>
<dbReference type="EMBL" id="CAJOBJ010326394">
    <property type="protein sequence ID" value="CAF5175839.1"/>
    <property type="molecule type" value="Genomic_DNA"/>
</dbReference>
<dbReference type="GO" id="GO:0005886">
    <property type="term" value="C:plasma membrane"/>
    <property type="evidence" value="ECO:0007669"/>
    <property type="project" value="TreeGrafter"/>
</dbReference>
<dbReference type="SMART" id="SM00369">
    <property type="entry name" value="LRR_TYP"/>
    <property type="match status" value="5"/>
</dbReference>